<name>A0A0A9CSN8_ARUDO</name>
<dbReference type="EMBL" id="GBRH01223388">
    <property type="protein sequence ID" value="JAD74507.1"/>
    <property type="molecule type" value="Transcribed_RNA"/>
</dbReference>
<accession>A0A0A9CSN8</accession>
<dbReference type="AlphaFoldDB" id="A0A0A9CSN8"/>
<evidence type="ECO:0000313" key="1">
    <source>
        <dbReference type="EMBL" id="JAD74507.1"/>
    </source>
</evidence>
<reference evidence="1" key="1">
    <citation type="submission" date="2014-09" db="EMBL/GenBank/DDBJ databases">
        <authorList>
            <person name="Magalhaes I.L.F."/>
            <person name="Oliveira U."/>
            <person name="Santos F.R."/>
            <person name="Vidigal T.H.D.A."/>
            <person name="Brescovit A.D."/>
            <person name="Santos A.J."/>
        </authorList>
    </citation>
    <scope>NUCLEOTIDE SEQUENCE</scope>
    <source>
        <tissue evidence="1">Shoot tissue taken approximately 20 cm above the soil surface</tissue>
    </source>
</reference>
<proteinExistence type="predicted"/>
<reference evidence="1" key="2">
    <citation type="journal article" date="2015" name="Data Brief">
        <title>Shoot transcriptome of the giant reed, Arundo donax.</title>
        <authorList>
            <person name="Barrero R.A."/>
            <person name="Guerrero F.D."/>
            <person name="Moolhuijzen P."/>
            <person name="Goolsby J.A."/>
            <person name="Tidwell J."/>
            <person name="Bellgard S.E."/>
            <person name="Bellgard M.I."/>
        </authorList>
    </citation>
    <scope>NUCLEOTIDE SEQUENCE</scope>
    <source>
        <tissue evidence="1">Shoot tissue taken approximately 20 cm above the soil surface</tissue>
    </source>
</reference>
<sequence>MTNKFQSYLPINFFNLFLKAPHTSFPAVVFNKSKKSIICNLDLLRLDARSLSYVLFKVVPSNMHLLVSYITGNGNNFHPVQ</sequence>
<organism evidence="1">
    <name type="scientific">Arundo donax</name>
    <name type="common">Giant reed</name>
    <name type="synonym">Donax arundinaceus</name>
    <dbReference type="NCBI Taxonomy" id="35708"/>
    <lineage>
        <taxon>Eukaryota</taxon>
        <taxon>Viridiplantae</taxon>
        <taxon>Streptophyta</taxon>
        <taxon>Embryophyta</taxon>
        <taxon>Tracheophyta</taxon>
        <taxon>Spermatophyta</taxon>
        <taxon>Magnoliopsida</taxon>
        <taxon>Liliopsida</taxon>
        <taxon>Poales</taxon>
        <taxon>Poaceae</taxon>
        <taxon>PACMAD clade</taxon>
        <taxon>Arundinoideae</taxon>
        <taxon>Arundineae</taxon>
        <taxon>Arundo</taxon>
    </lineage>
</organism>
<protein>
    <submittedName>
        <fullName evidence="1">LON2</fullName>
    </submittedName>
</protein>